<dbReference type="Pfam" id="PF03106">
    <property type="entry name" value="WRKY"/>
    <property type="match status" value="1"/>
</dbReference>
<evidence type="ECO:0000256" key="3">
    <source>
        <dbReference type="ARBA" id="ARBA00023125"/>
    </source>
</evidence>
<evidence type="ECO:0000259" key="7">
    <source>
        <dbReference type="PROSITE" id="PS50811"/>
    </source>
</evidence>
<keyword evidence="2" id="KW-0805">Transcription regulation</keyword>
<dbReference type="AlphaFoldDB" id="A0AAV8SM50"/>
<protein>
    <recommendedName>
        <fullName evidence="7">WRKY domain-containing protein</fullName>
    </recommendedName>
</protein>
<dbReference type="InterPro" id="IPR044810">
    <property type="entry name" value="WRKY_plant"/>
</dbReference>
<sequence>MEGRSGPEEVAKEDKGADFYVGQEGGCREDTIANKLAAKPDPEDRASMGPDSNEPSSGQKEQDIKLECARAEMGEVREENQRLKTYLNQIMKDYQTLQMQFYDIVHQEEANKSTETKNNHQATDQDTELVSLTLGFPSDTKNNAKPSSSGKHDDQVTKKGLSLGLDCKFESDTISDEKPSPAVNSFEEPNEESEETRMPNKGSKTARSEDDEVLQQSPVKKVRVSLKARCDTPTMNDGCQWRKYGQKIAKGNPCPRAYYRCTVGPTCPVRKQVQRCADDMSILITTYEGTHNHPLPVSATAMASTTSAAASMLLSGSSSSSGPNSLSSTSINTKNFVDLHGLKFYLSDNSKLKPFYIQSNPSLSSSSSHQTITLDLTSTPSSSSPFTRFSSTYSPLSQFSSTSLNFSSSESNATMPLSNMFFGYNCGSQPYQRNPFRTLNLERIVADNNNVYQSYIQKSHPTRPLQQSLSDTITAATKAITADPSFQSALAAALTSIIGTSSDGNSFTAAIGSGNQGSIDNFSQKLKWGGNFPVASSYSATSKVNACATSYLNKTTSSTNPHQSENLVFLPSPLPYSAPKGAPTSSGDNRDQAT</sequence>
<feature type="region of interest" description="Disordered" evidence="6">
    <location>
        <begin position="554"/>
        <end position="594"/>
    </location>
</feature>
<feature type="domain" description="WRKY" evidence="7">
    <location>
        <begin position="230"/>
        <end position="296"/>
    </location>
</feature>
<dbReference type="FunFam" id="2.20.25.80:FF:000002">
    <property type="entry name" value="probable WRKY transcription factor 31"/>
    <property type="match status" value="1"/>
</dbReference>
<evidence type="ECO:0000313" key="8">
    <source>
        <dbReference type="EMBL" id="KAJ8753326.1"/>
    </source>
</evidence>
<evidence type="ECO:0000313" key="9">
    <source>
        <dbReference type="Proteomes" id="UP001159364"/>
    </source>
</evidence>
<feature type="compositionally biased region" description="Polar residues" evidence="6">
    <location>
        <begin position="139"/>
        <end position="149"/>
    </location>
</feature>
<feature type="region of interest" description="Disordered" evidence="6">
    <location>
        <begin position="1"/>
        <end position="66"/>
    </location>
</feature>
<name>A0AAV8SM50_9ROSI</name>
<feature type="region of interest" description="Disordered" evidence="6">
    <location>
        <begin position="135"/>
        <end position="157"/>
    </location>
</feature>
<organism evidence="8 9">
    <name type="scientific">Erythroxylum novogranatense</name>
    <dbReference type="NCBI Taxonomy" id="1862640"/>
    <lineage>
        <taxon>Eukaryota</taxon>
        <taxon>Viridiplantae</taxon>
        <taxon>Streptophyta</taxon>
        <taxon>Embryophyta</taxon>
        <taxon>Tracheophyta</taxon>
        <taxon>Spermatophyta</taxon>
        <taxon>Magnoliopsida</taxon>
        <taxon>eudicotyledons</taxon>
        <taxon>Gunneridae</taxon>
        <taxon>Pentapetalae</taxon>
        <taxon>rosids</taxon>
        <taxon>fabids</taxon>
        <taxon>Malpighiales</taxon>
        <taxon>Erythroxylaceae</taxon>
        <taxon>Erythroxylum</taxon>
    </lineage>
</organism>
<dbReference type="GO" id="GO:0005634">
    <property type="term" value="C:nucleus"/>
    <property type="evidence" value="ECO:0007669"/>
    <property type="project" value="UniProtKB-SubCell"/>
</dbReference>
<feature type="compositionally biased region" description="Basic and acidic residues" evidence="6">
    <location>
        <begin position="26"/>
        <end position="46"/>
    </location>
</feature>
<gene>
    <name evidence="8" type="ORF">K2173_019725</name>
</gene>
<evidence type="ECO:0000256" key="2">
    <source>
        <dbReference type="ARBA" id="ARBA00023015"/>
    </source>
</evidence>
<accession>A0AAV8SM50</accession>
<dbReference type="GO" id="GO:0043565">
    <property type="term" value="F:sequence-specific DNA binding"/>
    <property type="evidence" value="ECO:0007669"/>
    <property type="project" value="InterPro"/>
</dbReference>
<feature type="region of interest" description="Disordered" evidence="6">
    <location>
        <begin position="170"/>
        <end position="218"/>
    </location>
</feature>
<dbReference type="Gene3D" id="2.20.25.80">
    <property type="entry name" value="WRKY domain"/>
    <property type="match status" value="1"/>
</dbReference>
<dbReference type="SMART" id="SM00774">
    <property type="entry name" value="WRKY"/>
    <property type="match status" value="1"/>
</dbReference>
<feature type="compositionally biased region" description="Polar residues" evidence="6">
    <location>
        <begin position="554"/>
        <end position="566"/>
    </location>
</feature>
<dbReference type="PANTHER" id="PTHR31429">
    <property type="entry name" value="WRKY TRANSCRIPTION FACTOR 36-RELATED"/>
    <property type="match status" value="1"/>
</dbReference>
<evidence type="ECO:0000256" key="5">
    <source>
        <dbReference type="ARBA" id="ARBA00023242"/>
    </source>
</evidence>
<dbReference type="PROSITE" id="PS50811">
    <property type="entry name" value="WRKY"/>
    <property type="match status" value="1"/>
</dbReference>
<evidence type="ECO:0000256" key="6">
    <source>
        <dbReference type="SAM" id="MobiDB-lite"/>
    </source>
</evidence>
<dbReference type="InterPro" id="IPR036576">
    <property type="entry name" value="WRKY_dom_sf"/>
</dbReference>
<keyword evidence="3" id="KW-0238">DNA-binding</keyword>
<dbReference type="EMBL" id="JAIWQS010000010">
    <property type="protein sequence ID" value="KAJ8753326.1"/>
    <property type="molecule type" value="Genomic_DNA"/>
</dbReference>
<feature type="compositionally biased region" description="Basic and acidic residues" evidence="6">
    <location>
        <begin position="170"/>
        <end position="179"/>
    </location>
</feature>
<comment type="caution">
    <text evidence="8">The sequence shown here is derived from an EMBL/GenBank/DDBJ whole genome shotgun (WGS) entry which is preliminary data.</text>
</comment>
<dbReference type="Proteomes" id="UP001159364">
    <property type="component" value="Linkage Group LG10"/>
</dbReference>
<keyword evidence="9" id="KW-1185">Reference proteome</keyword>
<keyword evidence="5" id="KW-0539">Nucleus</keyword>
<dbReference type="InterPro" id="IPR003657">
    <property type="entry name" value="WRKY_dom"/>
</dbReference>
<dbReference type="GO" id="GO:0003700">
    <property type="term" value="F:DNA-binding transcription factor activity"/>
    <property type="evidence" value="ECO:0007669"/>
    <property type="project" value="InterPro"/>
</dbReference>
<keyword evidence="4" id="KW-0804">Transcription</keyword>
<proteinExistence type="predicted"/>
<dbReference type="SUPFAM" id="SSF118290">
    <property type="entry name" value="WRKY DNA-binding domain"/>
    <property type="match status" value="1"/>
</dbReference>
<evidence type="ECO:0000256" key="1">
    <source>
        <dbReference type="ARBA" id="ARBA00004123"/>
    </source>
</evidence>
<comment type="subcellular location">
    <subcellularLocation>
        <location evidence="1">Nucleus</location>
    </subcellularLocation>
</comment>
<evidence type="ECO:0000256" key="4">
    <source>
        <dbReference type="ARBA" id="ARBA00023163"/>
    </source>
</evidence>
<dbReference type="PANTHER" id="PTHR31429:SF86">
    <property type="entry name" value="WRKY TRANSCRIPTION FACTOR 61-RELATED"/>
    <property type="match status" value="1"/>
</dbReference>
<feature type="compositionally biased region" description="Basic and acidic residues" evidence="6">
    <location>
        <begin position="1"/>
        <end position="17"/>
    </location>
</feature>
<reference evidence="8 9" key="1">
    <citation type="submission" date="2021-09" db="EMBL/GenBank/DDBJ databases">
        <title>Genomic insights and catalytic innovation underlie evolution of tropane alkaloids biosynthesis.</title>
        <authorList>
            <person name="Wang Y.-J."/>
            <person name="Tian T."/>
            <person name="Huang J.-P."/>
            <person name="Huang S.-X."/>
        </authorList>
    </citation>
    <scope>NUCLEOTIDE SEQUENCE [LARGE SCALE GENOMIC DNA]</scope>
    <source>
        <strain evidence="8">KIB-2018</strain>
        <tissue evidence="8">Leaf</tissue>
    </source>
</reference>